<sequence length="143" mass="15925">MSESESPEIIASNETVKATTTNKDPEVANTNESPKTAATNESPETAATNESPETAATNESPKATVVNKKRKKNNTESWVFREGHFKHNPQREHYAKYTYCGNGLKHDNTTRTSSLIRHLRNTNCKKHLKVNESQQTLQLSAAV</sequence>
<protein>
    <submittedName>
        <fullName evidence="2">13831_t:CDS:1</fullName>
    </submittedName>
</protein>
<evidence type="ECO:0000256" key="1">
    <source>
        <dbReference type="SAM" id="MobiDB-lite"/>
    </source>
</evidence>
<dbReference type="EMBL" id="CAJVPZ010003834">
    <property type="protein sequence ID" value="CAG8536752.1"/>
    <property type="molecule type" value="Genomic_DNA"/>
</dbReference>
<proteinExistence type="predicted"/>
<keyword evidence="3" id="KW-1185">Reference proteome</keyword>
<dbReference type="AlphaFoldDB" id="A0A9N9AQS0"/>
<feature type="region of interest" description="Disordered" evidence="1">
    <location>
        <begin position="1"/>
        <end position="84"/>
    </location>
</feature>
<dbReference type="Proteomes" id="UP000789396">
    <property type="component" value="Unassembled WGS sequence"/>
</dbReference>
<organism evidence="2 3">
    <name type="scientific">Racocetra fulgida</name>
    <dbReference type="NCBI Taxonomy" id="60492"/>
    <lineage>
        <taxon>Eukaryota</taxon>
        <taxon>Fungi</taxon>
        <taxon>Fungi incertae sedis</taxon>
        <taxon>Mucoromycota</taxon>
        <taxon>Glomeromycotina</taxon>
        <taxon>Glomeromycetes</taxon>
        <taxon>Diversisporales</taxon>
        <taxon>Gigasporaceae</taxon>
        <taxon>Racocetra</taxon>
    </lineage>
</organism>
<dbReference type="OrthoDB" id="2311312at2759"/>
<evidence type="ECO:0000313" key="2">
    <source>
        <dbReference type="EMBL" id="CAG8536752.1"/>
    </source>
</evidence>
<evidence type="ECO:0000313" key="3">
    <source>
        <dbReference type="Proteomes" id="UP000789396"/>
    </source>
</evidence>
<accession>A0A9N9AQS0</accession>
<reference evidence="2" key="1">
    <citation type="submission" date="2021-06" db="EMBL/GenBank/DDBJ databases">
        <authorList>
            <person name="Kallberg Y."/>
            <person name="Tangrot J."/>
            <person name="Rosling A."/>
        </authorList>
    </citation>
    <scope>NUCLEOTIDE SEQUENCE</scope>
    <source>
        <strain evidence="2">IN212</strain>
    </source>
</reference>
<comment type="caution">
    <text evidence="2">The sequence shown here is derived from an EMBL/GenBank/DDBJ whole genome shotgun (WGS) entry which is preliminary data.</text>
</comment>
<gene>
    <name evidence="2" type="ORF">RFULGI_LOCUS4040</name>
</gene>
<name>A0A9N9AQS0_9GLOM</name>
<feature type="compositionally biased region" description="Polar residues" evidence="1">
    <location>
        <begin position="12"/>
        <end position="61"/>
    </location>
</feature>